<organism evidence="1 2">
    <name type="scientific">Pyrus ussuriensis x Pyrus communis</name>
    <dbReference type="NCBI Taxonomy" id="2448454"/>
    <lineage>
        <taxon>Eukaryota</taxon>
        <taxon>Viridiplantae</taxon>
        <taxon>Streptophyta</taxon>
        <taxon>Embryophyta</taxon>
        <taxon>Tracheophyta</taxon>
        <taxon>Spermatophyta</taxon>
        <taxon>Magnoliopsida</taxon>
        <taxon>eudicotyledons</taxon>
        <taxon>Gunneridae</taxon>
        <taxon>Pentapetalae</taxon>
        <taxon>rosids</taxon>
        <taxon>fabids</taxon>
        <taxon>Rosales</taxon>
        <taxon>Rosaceae</taxon>
        <taxon>Amygdaloideae</taxon>
        <taxon>Maleae</taxon>
        <taxon>Pyrus</taxon>
    </lineage>
</organism>
<keyword evidence="1" id="KW-0687">Ribonucleoprotein</keyword>
<reference evidence="2" key="2">
    <citation type="submission" date="2019-10" db="EMBL/GenBank/DDBJ databases">
        <title>A de novo genome assembly of a pear dwarfing rootstock.</title>
        <authorList>
            <person name="Wang F."/>
            <person name="Wang J."/>
            <person name="Li S."/>
            <person name="Zhang Y."/>
            <person name="Fang M."/>
            <person name="Ma L."/>
            <person name="Zhao Y."/>
            <person name="Jiang S."/>
        </authorList>
    </citation>
    <scope>NUCLEOTIDE SEQUENCE [LARGE SCALE GENOMIC DNA]</scope>
</reference>
<dbReference type="GO" id="GO:0005840">
    <property type="term" value="C:ribosome"/>
    <property type="evidence" value="ECO:0007669"/>
    <property type="project" value="UniProtKB-KW"/>
</dbReference>
<reference evidence="1 2" key="3">
    <citation type="submission" date="2019-11" db="EMBL/GenBank/DDBJ databases">
        <title>A de novo genome assembly of a pear dwarfing rootstock.</title>
        <authorList>
            <person name="Wang F."/>
            <person name="Wang J."/>
            <person name="Li S."/>
            <person name="Zhang Y."/>
            <person name="Fang M."/>
            <person name="Ma L."/>
            <person name="Zhao Y."/>
            <person name="Jiang S."/>
        </authorList>
    </citation>
    <scope>NUCLEOTIDE SEQUENCE [LARGE SCALE GENOMIC DNA]</scope>
    <source>
        <strain evidence="1">S2</strain>
        <tissue evidence="1">Leaf</tissue>
    </source>
</reference>
<protein>
    <submittedName>
        <fullName evidence="1">40S ribosomal protein S17-4-like</fullName>
    </submittedName>
</protein>
<sequence>MRCYHKPTLAQLVERRTVVDRFVDSDTAFAVSFPIFVGVSIFTNKLQCLFHVQGTWHARVSFVDGDLIGALLDPLQRNVVEVLGGDDGDFLKDLVVGVKSRAMRQ</sequence>
<keyword evidence="1" id="KW-0689">Ribosomal protein</keyword>
<proteinExistence type="predicted"/>
<evidence type="ECO:0000313" key="2">
    <source>
        <dbReference type="Proteomes" id="UP000327157"/>
    </source>
</evidence>
<accession>A0A5N5HT17</accession>
<reference evidence="1 2" key="1">
    <citation type="submission" date="2019-09" db="EMBL/GenBank/DDBJ databases">
        <authorList>
            <person name="Ou C."/>
        </authorList>
    </citation>
    <scope>NUCLEOTIDE SEQUENCE [LARGE SCALE GENOMIC DNA]</scope>
    <source>
        <strain evidence="1">S2</strain>
        <tissue evidence="1">Leaf</tissue>
    </source>
</reference>
<comment type="caution">
    <text evidence="1">The sequence shown here is derived from an EMBL/GenBank/DDBJ whole genome shotgun (WGS) entry which is preliminary data.</text>
</comment>
<keyword evidence="2" id="KW-1185">Reference proteome</keyword>
<dbReference type="AlphaFoldDB" id="A0A5N5HT17"/>
<dbReference type="EMBL" id="SMOL01000143">
    <property type="protein sequence ID" value="KAB2630919.1"/>
    <property type="molecule type" value="Genomic_DNA"/>
</dbReference>
<name>A0A5N5HT17_9ROSA</name>
<gene>
    <name evidence="1" type="ORF">D8674_008438</name>
</gene>
<dbReference type="Proteomes" id="UP000327157">
    <property type="component" value="Chromosome 12"/>
</dbReference>
<evidence type="ECO:0000313" key="1">
    <source>
        <dbReference type="EMBL" id="KAB2630919.1"/>
    </source>
</evidence>